<dbReference type="PRINTS" id="PR00035">
    <property type="entry name" value="HTHGNTR"/>
</dbReference>
<dbReference type="AlphaFoldDB" id="A0A6N7X889"/>
<feature type="domain" description="HTH gntR-type" evidence="4">
    <location>
        <begin position="28"/>
        <end position="96"/>
    </location>
</feature>
<dbReference type="InterPro" id="IPR011663">
    <property type="entry name" value="UTRA"/>
</dbReference>
<sequence length="262" mass="29366">MPNPIPTPALARSVPPLYKGKPQEVAGTTYHAQLSEIFREKIYSREWKADSKIPSEHQLMERFGLSRGTVRHAIKTLVDEGLLVQRHGKGTFVTEFGISHPAGIRPISFAQSLHDQGKDFITLVLDKKVLPAPVDVARELEMEEGGKALFLRRVRLVEGVPLICQESWTNLAVCPGYEKVRFEEEPAFDAAQRCSGKKIAYSRIRTTARLAGVEHGRYLRCDESAPLLVLEQTIRFSDRTPFEWSLTWLSSGQAVVGDAVQE</sequence>
<dbReference type="InterPro" id="IPR036390">
    <property type="entry name" value="WH_DNA-bd_sf"/>
</dbReference>
<dbReference type="SUPFAM" id="SSF46785">
    <property type="entry name" value="Winged helix' DNA-binding domain"/>
    <property type="match status" value="1"/>
</dbReference>
<evidence type="ECO:0000313" key="6">
    <source>
        <dbReference type="Proteomes" id="UP000469325"/>
    </source>
</evidence>
<dbReference type="SUPFAM" id="SSF64288">
    <property type="entry name" value="Chorismate lyase-like"/>
    <property type="match status" value="1"/>
</dbReference>
<dbReference type="Pfam" id="PF07702">
    <property type="entry name" value="UTRA"/>
    <property type="match status" value="1"/>
</dbReference>
<keyword evidence="2" id="KW-0238">DNA-binding</keyword>
<dbReference type="InterPro" id="IPR050679">
    <property type="entry name" value="Bact_HTH_transcr_reg"/>
</dbReference>
<dbReference type="SMART" id="SM00866">
    <property type="entry name" value="UTRA"/>
    <property type="match status" value="1"/>
</dbReference>
<proteinExistence type="predicted"/>
<keyword evidence="1" id="KW-0805">Transcription regulation</keyword>
<gene>
    <name evidence="5" type="ORF">FYJ68_01195</name>
</gene>
<keyword evidence="3" id="KW-0804">Transcription</keyword>
<evidence type="ECO:0000256" key="3">
    <source>
        <dbReference type="ARBA" id="ARBA00023163"/>
    </source>
</evidence>
<evidence type="ECO:0000256" key="1">
    <source>
        <dbReference type="ARBA" id="ARBA00023015"/>
    </source>
</evidence>
<accession>A0A6N7X889</accession>
<dbReference type="Gene3D" id="1.10.10.10">
    <property type="entry name" value="Winged helix-like DNA-binding domain superfamily/Winged helix DNA-binding domain"/>
    <property type="match status" value="1"/>
</dbReference>
<dbReference type="Pfam" id="PF00392">
    <property type="entry name" value="GntR"/>
    <property type="match status" value="1"/>
</dbReference>
<dbReference type="InterPro" id="IPR028978">
    <property type="entry name" value="Chorismate_lyase_/UTRA_dom_sf"/>
</dbReference>
<protein>
    <submittedName>
        <fullName evidence="5">GntR family transcriptional regulator</fullName>
    </submittedName>
</protein>
<dbReference type="GO" id="GO:0045892">
    <property type="term" value="P:negative regulation of DNA-templated transcription"/>
    <property type="evidence" value="ECO:0007669"/>
    <property type="project" value="TreeGrafter"/>
</dbReference>
<keyword evidence="6" id="KW-1185">Reference proteome</keyword>
<evidence type="ECO:0000259" key="4">
    <source>
        <dbReference type="PROSITE" id="PS50949"/>
    </source>
</evidence>
<name>A0A6N7X889_9ACTN</name>
<dbReference type="CDD" id="cd07377">
    <property type="entry name" value="WHTH_GntR"/>
    <property type="match status" value="1"/>
</dbReference>
<dbReference type="InterPro" id="IPR036388">
    <property type="entry name" value="WH-like_DNA-bd_sf"/>
</dbReference>
<dbReference type="SMART" id="SM00345">
    <property type="entry name" value="HTH_GNTR"/>
    <property type="match status" value="1"/>
</dbReference>
<dbReference type="PROSITE" id="PS50949">
    <property type="entry name" value="HTH_GNTR"/>
    <property type="match status" value="1"/>
</dbReference>
<comment type="caution">
    <text evidence="5">The sequence shown here is derived from an EMBL/GenBank/DDBJ whole genome shotgun (WGS) entry which is preliminary data.</text>
</comment>
<dbReference type="Proteomes" id="UP000469325">
    <property type="component" value="Unassembled WGS sequence"/>
</dbReference>
<dbReference type="InterPro" id="IPR000524">
    <property type="entry name" value="Tscrpt_reg_HTH_GntR"/>
</dbReference>
<organism evidence="5 6">
    <name type="scientific">Olsenella porci</name>
    <dbReference type="NCBI Taxonomy" id="2652279"/>
    <lineage>
        <taxon>Bacteria</taxon>
        <taxon>Bacillati</taxon>
        <taxon>Actinomycetota</taxon>
        <taxon>Coriobacteriia</taxon>
        <taxon>Coriobacteriales</taxon>
        <taxon>Atopobiaceae</taxon>
        <taxon>Olsenella</taxon>
    </lineage>
</organism>
<dbReference type="GO" id="GO:0003677">
    <property type="term" value="F:DNA binding"/>
    <property type="evidence" value="ECO:0007669"/>
    <property type="project" value="UniProtKB-KW"/>
</dbReference>
<dbReference type="Gene3D" id="3.40.1410.10">
    <property type="entry name" value="Chorismate lyase-like"/>
    <property type="match status" value="1"/>
</dbReference>
<evidence type="ECO:0000313" key="5">
    <source>
        <dbReference type="EMBL" id="MST71732.1"/>
    </source>
</evidence>
<dbReference type="GO" id="GO:0003700">
    <property type="term" value="F:DNA-binding transcription factor activity"/>
    <property type="evidence" value="ECO:0007669"/>
    <property type="project" value="InterPro"/>
</dbReference>
<dbReference type="EMBL" id="VUNC01000001">
    <property type="protein sequence ID" value="MST71732.1"/>
    <property type="molecule type" value="Genomic_DNA"/>
</dbReference>
<dbReference type="PANTHER" id="PTHR44846">
    <property type="entry name" value="MANNOSYL-D-GLYCERATE TRANSPORT/METABOLISM SYSTEM REPRESSOR MNGR-RELATED"/>
    <property type="match status" value="1"/>
</dbReference>
<reference evidence="5 6" key="1">
    <citation type="submission" date="2019-08" db="EMBL/GenBank/DDBJ databases">
        <title>In-depth cultivation of the pig gut microbiome towards novel bacterial diversity and tailored functional studies.</title>
        <authorList>
            <person name="Wylensek D."/>
            <person name="Hitch T.C.A."/>
            <person name="Clavel T."/>
        </authorList>
    </citation>
    <scope>NUCLEOTIDE SEQUENCE [LARGE SCALE GENOMIC DNA]</scope>
    <source>
        <strain evidence="5 6">CA-Schmier-601-WT-1</strain>
    </source>
</reference>
<evidence type="ECO:0000256" key="2">
    <source>
        <dbReference type="ARBA" id="ARBA00023125"/>
    </source>
</evidence>
<dbReference type="PANTHER" id="PTHR44846:SF1">
    <property type="entry name" value="MANNOSYL-D-GLYCERATE TRANSPORT_METABOLISM SYSTEM REPRESSOR MNGR-RELATED"/>
    <property type="match status" value="1"/>
</dbReference>